<evidence type="ECO:0000256" key="1">
    <source>
        <dbReference type="SAM" id="MobiDB-lite"/>
    </source>
</evidence>
<dbReference type="GO" id="GO:0016791">
    <property type="term" value="F:phosphatase activity"/>
    <property type="evidence" value="ECO:0007669"/>
    <property type="project" value="TreeGrafter"/>
</dbReference>
<dbReference type="SMART" id="SM00855">
    <property type="entry name" value="PGAM"/>
    <property type="match status" value="1"/>
</dbReference>
<dbReference type="GeneID" id="81422880"/>
<dbReference type="AlphaFoldDB" id="A0A9W9IFY0"/>
<dbReference type="GO" id="GO:0005737">
    <property type="term" value="C:cytoplasm"/>
    <property type="evidence" value="ECO:0007669"/>
    <property type="project" value="TreeGrafter"/>
</dbReference>
<keyword evidence="3" id="KW-1185">Reference proteome</keyword>
<dbReference type="SUPFAM" id="SSF53254">
    <property type="entry name" value="Phosphoglycerate mutase-like"/>
    <property type="match status" value="1"/>
</dbReference>
<evidence type="ECO:0000313" key="3">
    <source>
        <dbReference type="Proteomes" id="UP001149163"/>
    </source>
</evidence>
<comment type="caution">
    <text evidence="2">The sequence shown here is derived from an EMBL/GenBank/DDBJ whole genome shotgun (WGS) entry which is preliminary data.</text>
</comment>
<dbReference type="InterPro" id="IPR013078">
    <property type="entry name" value="His_Pase_superF_clade-1"/>
</dbReference>
<dbReference type="InterPro" id="IPR050275">
    <property type="entry name" value="PGM_Phosphatase"/>
</dbReference>
<reference evidence="2" key="1">
    <citation type="submission" date="2022-11" db="EMBL/GenBank/DDBJ databases">
        <authorList>
            <person name="Petersen C."/>
        </authorList>
    </citation>
    <scope>NUCLEOTIDE SEQUENCE</scope>
    <source>
        <strain evidence="2">IBT 26290</strain>
    </source>
</reference>
<dbReference type="Proteomes" id="UP001149163">
    <property type="component" value="Unassembled WGS sequence"/>
</dbReference>
<dbReference type="PANTHER" id="PTHR48100:SF54">
    <property type="entry name" value="PHOSPHATASE SPAC5H10.03-RELATED"/>
    <property type="match status" value="1"/>
</dbReference>
<protein>
    <submittedName>
        <fullName evidence="2">Phosphoglycerate mutase</fullName>
    </submittedName>
</protein>
<dbReference type="RefSeq" id="XP_056547310.1">
    <property type="nucleotide sequence ID" value="XM_056683704.1"/>
</dbReference>
<evidence type="ECO:0000313" key="2">
    <source>
        <dbReference type="EMBL" id="KAJ5175702.1"/>
    </source>
</evidence>
<sequence length="263" mass="29235">MPPIIHCVRHGQGEHNLSHDNHNMPDPSLTTLGEEQSRNIAENYRGVFEGSDLILASPLRRTISTALFAFQPILDGGKKVVAWPDLQEASDLPCDTGSDVAKLHAEFGSSPVDLTLVVPGWEIKTAESAADSTSLLARAAKARAWLAQRSEKEVVLVSHGCFLHFLTDEWVDSTCSHSKSMTISRTEHADTNRIHPGYAVTSWKNTELRSYTFVDGGEYGLHMEETPESRQRRGLTPRGPTPAERLRLRDESIQNWIKWGVIS</sequence>
<dbReference type="CDD" id="cd07067">
    <property type="entry name" value="HP_PGM_like"/>
    <property type="match status" value="1"/>
</dbReference>
<dbReference type="PANTHER" id="PTHR48100">
    <property type="entry name" value="BROAD-SPECIFICITY PHOSPHATASE YOR283W-RELATED"/>
    <property type="match status" value="1"/>
</dbReference>
<feature type="region of interest" description="Disordered" evidence="1">
    <location>
        <begin position="224"/>
        <end position="243"/>
    </location>
</feature>
<dbReference type="OrthoDB" id="496981at2759"/>
<dbReference type="Gene3D" id="3.40.50.1240">
    <property type="entry name" value="Phosphoglycerate mutase-like"/>
    <property type="match status" value="1"/>
</dbReference>
<accession>A0A9W9IFY0</accession>
<dbReference type="EMBL" id="JAPQKN010000001">
    <property type="protein sequence ID" value="KAJ5175702.1"/>
    <property type="molecule type" value="Genomic_DNA"/>
</dbReference>
<dbReference type="Pfam" id="PF00300">
    <property type="entry name" value="His_Phos_1"/>
    <property type="match status" value="1"/>
</dbReference>
<name>A0A9W9IFY0_9EURO</name>
<gene>
    <name evidence="2" type="ORF">N7482_001579</name>
</gene>
<proteinExistence type="predicted"/>
<organism evidence="2 3">
    <name type="scientific">Penicillium canariense</name>
    <dbReference type="NCBI Taxonomy" id="189055"/>
    <lineage>
        <taxon>Eukaryota</taxon>
        <taxon>Fungi</taxon>
        <taxon>Dikarya</taxon>
        <taxon>Ascomycota</taxon>
        <taxon>Pezizomycotina</taxon>
        <taxon>Eurotiomycetes</taxon>
        <taxon>Eurotiomycetidae</taxon>
        <taxon>Eurotiales</taxon>
        <taxon>Aspergillaceae</taxon>
        <taxon>Penicillium</taxon>
    </lineage>
</organism>
<reference evidence="2" key="2">
    <citation type="journal article" date="2023" name="IMA Fungus">
        <title>Comparative genomic study of the Penicillium genus elucidates a diverse pangenome and 15 lateral gene transfer events.</title>
        <authorList>
            <person name="Petersen C."/>
            <person name="Sorensen T."/>
            <person name="Nielsen M.R."/>
            <person name="Sondergaard T.E."/>
            <person name="Sorensen J.L."/>
            <person name="Fitzpatrick D.A."/>
            <person name="Frisvad J.C."/>
            <person name="Nielsen K.L."/>
        </authorList>
    </citation>
    <scope>NUCLEOTIDE SEQUENCE</scope>
    <source>
        <strain evidence="2">IBT 26290</strain>
    </source>
</reference>
<dbReference type="InterPro" id="IPR029033">
    <property type="entry name" value="His_PPase_superfam"/>
</dbReference>